<protein>
    <submittedName>
        <fullName evidence="1">Uncharacterized protein</fullName>
    </submittedName>
</protein>
<evidence type="ECO:0000313" key="1">
    <source>
        <dbReference type="EMBL" id="EMF56739.1"/>
    </source>
</evidence>
<reference evidence="2" key="1">
    <citation type="journal article" date="2013" name="Genome Announc.">
        <title>Draft Genome Sequence of Streptomyces bottropensis ATCC 25435, a Bottromycin-Producing Actinomycete.</title>
        <authorList>
            <person name="Zhang H."/>
            <person name="Zhou W."/>
            <person name="Zhuang Y."/>
            <person name="Liang X."/>
            <person name="Liu T."/>
        </authorList>
    </citation>
    <scope>NUCLEOTIDE SEQUENCE [LARGE SCALE GENOMIC DNA]</scope>
    <source>
        <strain evidence="2">ATCC 25435</strain>
    </source>
</reference>
<accession>M3FX02</accession>
<name>M3FX02_9ACTN</name>
<evidence type="ECO:0000313" key="2">
    <source>
        <dbReference type="Proteomes" id="UP000030760"/>
    </source>
</evidence>
<proteinExistence type="predicted"/>
<organism evidence="1 2">
    <name type="scientific">Streptomyces bottropensis ATCC 25435</name>
    <dbReference type="NCBI Taxonomy" id="1054862"/>
    <lineage>
        <taxon>Bacteria</taxon>
        <taxon>Bacillati</taxon>
        <taxon>Actinomycetota</taxon>
        <taxon>Actinomycetes</taxon>
        <taxon>Kitasatosporales</taxon>
        <taxon>Streptomycetaceae</taxon>
        <taxon>Streptomyces</taxon>
    </lineage>
</organism>
<sequence length="90" mass="9614">MYFTGVTFSGGTVHVGSAVFSGGAMAFTNVTFCGGRVDFSSTTSLAPEGFLLQSALLLLRRSYFLLRGCSQIRSPALARACHVCCVLLRR</sequence>
<dbReference type="EMBL" id="KB405060">
    <property type="protein sequence ID" value="EMF56739.1"/>
    <property type="molecule type" value="Genomic_DNA"/>
</dbReference>
<dbReference type="AlphaFoldDB" id="M3FX02"/>
<dbReference type="Proteomes" id="UP000030760">
    <property type="component" value="Unassembled WGS sequence"/>
</dbReference>
<gene>
    <name evidence="1" type="ORF">SBD_1822</name>
</gene>